<evidence type="ECO:0000313" key="2">
    <source>
        <dbReference type="Proteomes" id="UP001189429"/>
    </source>
</evidence>
<name>A0ABN9XAE1_9DINO</name>
<accession>A0ABN9XAE1</accession>
<comment type="caution">
    <text evidence="1">The sequence shown here is derived from an EMBL/GenBank/DDBJ whole genome shotgun (WGS) entry which is preliminary data.</text>
</comment>
<dbReference type="Proteomes" id="UP001189429">
    <property type="component" value="Unassembled WGS sequence"/>
</dbReference>
<reference evidence="1" key="1">
    <citation type="submission" date="2023-10" db="EMBL/GenBank/DDBJ databases">
        <authorList>
            <person name="Chen Y."/>
            <person name="Shah S."/>
            <person name="Dougan E. K."/>
            <person name="Thang M."/>
            <person name="Chan C."/>
        </authorList>
    </citation>
    <scope>NUCLEOTIDE SEQUENCE [LARGE SCALE GENOMIC DNA]</scope>
</reference>
<proteinExistence type="predicted"/>
<organism evidence="1 2">
    <name type="scientific">Prorocentrum cordatum</name>
    <dbReference type="NCBI Taxonomy" id="2364126"/>
    <lineage>
        <taxon>Eukaryota</taxon>
        <taxon>Sar</taxon>
        <taxon>Alveolata</taxon>
        <taxon>Dinophyceae</taxon>
        <taxon>Prorocentrales</taxon>
        <taxon>Prorocentraceae</taxon>
        <taxon>Prorocentrum</taxon>
    </lineage>
</organism>
<feature type="non-terminal residue" evidence="1">
    <location>
        <position position="474"/>
    </location>
</feature>
<gene>
    <name evidence="1" type="ORF">PCOR1329_LOCUS74955</name>
</gene>
<protein>
    <submittedName>
        <fullName evidence="1">Uncharacterized protein</fullName>
    </submittedName>
</protein>
<sequence length="474" mass="52953">MAADPWRWIFRLPDDENRIAAEAPVKPYLDPVLRGPKNMRSLVQTLHDAEMLSFRRRARCFVGAFTVIKKDGCHLRLVLDCRPANVLHRPPPVSQLATAPSLAGLVLRDGGAFARQRAEAGRPLGVHVSGADLTDGYFQFEFEEAAGYFCLAHKVLASECGVTRVFDDDARQWTDVNPEETLWTCVKVIPMGWTWSFFFCRSALADVQVCAEMRRAGDERDDVDESYEALLAELHRRGFLWRGDICAGQDVVQVGLRLVGGAFPMMLHEREVTWRLYCAIHAAIRRKTFSARQFRRLIGHLVNHFMVFPPFISALHEVWRWLGEHLDAVGDLAPNVVGELQVAAGLVVIARRAMRLRAATAVYCSDSSGKGYALHVGPFAEYEVLRATACRERWRFKTLEEYLLDEETVEPTGIHSSVGAETSFLAPAFEKELGFEEVGAAELTSTAWRAGTSRVASRRAVEAVETHALAEPAG</sequence>
<keyword evidence="2" id="KW-1185">Reference proteome</keyword>
<evidence type="ECO:0000313" key="1">
    <source>
        <dbReference type="EMBL" id="CAK0896498.1"/>
    </source>
</evidence>
<dbReference type="EMBL" id="CAUYUJ010020197">
    <property type="protein sequence ID" value="CAK0896498.1"/>
    <property type="molecule type" value="Genomic_DNA"/>
</dbReference>